<dbReference type="InterPro" id="IPR014113">
    <property type="entry name" value="T4SS_TrbC_subgr"/>
</dbReference>
<dbReference type="PATRIC" id="fig|48936.3.peg.4365"/>
<dbReference type="Pfam" id="PF09673">
    <property type="entry name" value="TrbC_Ftype"/>
    <property type="match status" value="1"/>
</dbReference>
<protein>
    <submittedName>
        <fullName evidence="2">Conjugal transfer pilus assembly protein TrbC</fullName>
    </submittedName>
</protein>
<dbReference type="EMBL" id="JRVC01000032">
    <property type="protein sequence ID" value="KHS42205.1"/>
    <property type="molecule type" value="Genomic_DNA"/>
</dbReference>
<evidence type="ECO:0000313" key="2">
    <source>
        <dbReference type="EMBL" id="KHS42205.1"/>
    </source>
</evidence>
<evidence type="ECO:0000256" key="1">
    <source>
        <dbReference type="SAM" id="SignalP"/>
    </source>
</evidence>
<dbReference type="STRING" id="48936.NJ75_04333"/>
<feature type="chain" id="PRO_5002126528" evidence="1">
    <location>
        <begin position="38"/>
        <end position="264"/>
    </location>
</feature>
<evidence type="ECO:0000313" key="3">
    <source>
        <dbReference type="Proteomes" id="UP000031338"/>
    </source>
</evidence>
<sequence>MKSQRVPLERSTLRLTARVVTRLFGLAMLAAISGATAQSIDGLDLGAIRARNRAGTDELEALVAAALKRAEAQSGAAQEVRADTDQTFAQEQQARSARAPAGVVDFDAILGGTAANARVPMGEGPLLLVFASLSMPQASLRHLVRDTTQAGGIVVFRGFPDNSVKAFARGLMRVVTSEQEEAHIAIDPRLFRAFRIDAAPTFVVAEGGYELCDGLDCTSAVPAHARMTGNVSLAYALESFAAANEFGAVVARIALDQLEKRRGQ</sequence>
<proteinExistence type="predicted"/>
<comment type="caution">
    <text evidence="2">The sequence shown here is derived from an EMBL/GenBank/DDBJ whole genome shotgun (WGS) entry which is preliminary data.</text>
</comment>
<organism evidence="2 3">
    <name type="scientific">Novosphingobium subterraneum</name>
    <dbReference type="NCBI Taxonomy" id="48936"/>
    <lineage>
        <taxon>Bacteria</taxon>
        <taxon>Pseudomonadati</taxon>
        <taxon>Pseudomonadota</taxon>
        <taxon>Alphaproteobacteria</taxon>
        <taxon>Sphingomonadales</taxon>
        <taxon>Sphingomonadaceae</taxon>
        <taxon>Novosphingobium</taxon>
    </lineage>
</organism>
<dbReference type="NCBIfam" id="TIGR02742">
    <property type="entry name" value="TrbC_Ftype"/>
    <property type="match status" value="1"/>
</dbReference>
<dbReference type="Proteomes" id="UP000031338">
    <property type="component" value="Unassembled WGS sequence"/>
</dbReference>
<name>A0A0B8Z7H7_9SPHN</name>
<dbReference type="RefSeq" id="WP_052242726.1">
    <property type="nucleotide sequence ID" value="NZ_JRVC01000032.1"/>
</dbReference>
<reference evidence="2 3" key="1">
    <citation type="submission" date="2014-10" db="EMBL/GenBank/DDBJ databases">
        <title>Draft genome sequence of Novosphingobium subterraneum DSM 12447.</title>
        <authorList>
            <person name="Gan H.M."/>
            <person name="Gan H.Y."/>
            <person name="Savka M.A."/>
        </authorList>
    </citation>
    <scope>NUCLEOTIDE SEQUENCE [LARGE SCALE GENOMIC DNA]</scope>
    <source>
        <strain evidence="2 3">DSM 12447</strain>
    </source>
</reference>
<accession>A0A0B8Z7H7</accession>
<gene>
    <name evidence="2" type="ORF">NJ75_04333</name>
</gene>
<dbReference type="AlphaFoldDB" id="A0A0B8Z7H7"/>
<dbReference type="InterPro" id="IPR019106">
    <property type="entry name" value="T4SS_TrbC"/>
</dbReference>
<feature type="signal peptide" evidence="1">
    <location>
        <begin position="1"/>
        <end position="37"/>
    </location>
</feature>
<keyword evidence="1" id="KW-0732">Signal</keyword>
<keyword evidence="3" id="KW-1185">Reference proteome</keyword>